<dbReference type="Pfam" id="PF00394">
    <property type="entry name" value="Cu-oxidase"/>
    <property type="match status" value="1"/>
</dbReference>
<reference evidence="8 9" key="1">
    <citation type="submission" date="2024-01" db="EMBL/GenBank/DDBJ databases">
        <title>Genome insights into Plantactinospora sonchi sp. nov.</title>
        <authorList>
            <person name="Wang L."/>
        </authorList>
    </citation>
    <scope>NUCLEOTIDE SEQUENCE [LARGE SCALE GENOMIC DNA]</scope>
    <source>
        <strain evidence="8 9">NEAU-QY2</strain>
    </source>
</reference>
<keyword evidence="4" id="KW-1133">Transmembrane helix</keyword>
<dbReference type="InterPro" id="IPR011706">
    <property type="entry name" value="Cu-oxidase_C"/>
</dbReference>
<keyword evidence="9" id="KW-1185">Reference proteome</keyword>
<dbReference type="Gene3D" id="2.60.40.420">
    <property type="entry name" value="Cupredoxins - blue copper proteins"/>
    <property type="match status" value="3"/>
</dbReference>
<feature type="domain" description="Plastocyanin-like" evidence="7">
    <location>
        <begin position="83"/>
        <end position="188"/>
    </location>
</feature>
<sequence length="509" mass="56124">MAGTGSRRWVKILVGTLVGVLLLCTGGASFGTWFWTRSAVNTTGEVDFVNPLAIPPLAESRIDDKGRRVFDLRAQTGHRTFGPDGATPTWGYNGDYLGPTLRATRGEQVMVNVVNGVGEPTSVHWHGMHLPAAMDGGPHQMVRPGATWSPHWTINQPAASLWYHPHLHGETERHVYRGLAGMFILDDEVSAGLALPRRYGVDDIPVIVQDRNFDSDGRFDAGRGLFGGIGVLGDTLLVNGTVGPYLEVGTERVRLRLLNGSTARTYQFGFADNRDFALIGTDGGLLTAPYRTGRIRLSPGERAEIVVTVRAGERAVLRSYPPEQGLDFFNQRFSGSDDRFDVLELRAAATLAPAPEVPDRLAPIERLDPASAAATRTFTMAGHDINDHDMDLGRIDFAVTRDTTEIWEITKPDGSPHSFHVHDVQFQVLSVAGREPPPELRGWKDTVLLERQRPIRIIARFADHADPNMPYMYHCHLLYHEDQGMMGQFVVVEPGQQPGRPPAGDHHHN</sequence>
<comment type="similarity">
    <text evidence="1">Belongs to the multicopper oxidase family.</text>
</comment>
<dbReference type="CDD" id="cd04232">
    <property type="entry name" value="CuRO_1_CueO_FtsP"/>
    <property type="match status" value="1"/>
</dbReference>
<keyword evidence="4" id="KW-0472">Membrane</keyword>
<dbReference type="InterPro" id="IPR011707">
    <property type="entry name" value="Cu-oxidase-like_N"/>
</dbReference>
<dbReference type="Proteomes" id="UP001332243">
    <property type="component" value="Unassembled WGS sequence"/>
</dbReference>
<keyword evidence="2" id="KW-0479">Metal-binding</keyword>
<dbReference type="PANTHER" id="PTHR48267">
    <property type="entry name" value="CUPREDOXIN SUPERFAMILY PROTEIN"/>
    <property type="match status" value="1"/>
</dbReference>
<dbReference type="InterPro" id="IPR008972">
    <property type="entry name" value="Cupredoxin"/>
</dbReference>
<dbReference type="EMBL" id="JAZGQK010000046">
    <property type="protein sequence ID" value="MEE6263905.1"/>
    <property type="molecule type" value="Genomic_DNA"/>
</dbReference>
<evidence type="ECO:0000259" key="6">
    <source>
        <dbReference type="Pfam" id="PF07731"/>
    </source>
</evidence>
<dbReference type="SUPFAM" id="SSF49503">
    <property type="entry name" value="Cupredoxins"/>
    <property type="match status" value="3"/>
</dbReference>
<comment type="caution">
    <text evidence="8">The sequence shown here is derived from an EMBL/GenBank/DDBJ whole genome shotgun (WGS) entry which is preliminary data.</text>
</comment>
<dbReference type="RefSeq" id="WP_331218697.1">
    <property type="nucleotide sequence ID" value="NZ_JAZGQK010000046.1"/>
</dbReference>
<name>A0ABU7S552_9ACTN</name>
<dbReference type="CDD" id="cd13890">
    <property type="entry name" value="CuRO_3_CueO_FtsP"/>
    <property type="match status" value="1"/>
</dbReference>
<dbReference type="PANTHER" id="PTHR48267:SF1">
    <property type="entry name" value="BILIRUBIN OXIDASE"/>
    <property type="match status" value="1"/>
</dbReference>
<keyword evidence="3" id="KW-0560">Oxidoreductase</keyword>
<evidence type="ECO:0000256" key="4">
    <source>
        <dbReference type="SAM" id="Phobius"/>
    </source>
</evidence>
<feature type="domain" description="Plastocyanin-like" evidence="6">
    <location>
        <begin position="375"/>
        <end position="492"/>
    </location>
</feature>
<keyword evidence="4" id="KW-0812">Transmembrane</keyword>
<dbReference type="CDD" id="cd13867">
    <property type="entry name" value="CuRO_2_CueO_FtsP"/>
    <property type="match status" value="1"/>
</dbReference>
<dbReference type="PROSITE" id="PS00080">
    <property type="entry name" value="MULTICOPPER_OXIDASE2"/>
    <property type="match status" value="1"/>
</dbReference>
<evidence type="ECO:0000256" key="1">
    <source>
        <dbReference type="ARBA" id="ARBA00010609"/>
    </source>
</evidence>
<evidence type="ECO:0000256" key="3">
    <source>
        <dbReference type="ARBA" id="ARBA00023002"/>
    </source>
</evidence>
<accession>A0ABU7S552</accession>
<dbReference type="Pfam" id="PF07731">
    <property type="entry name" value="Cu-oxidase_2"/>
    <property type="match status" value="1"/>
</dbReference>
<evidence type="ECO:0000313" key="9">
    <source>
        <dbReference type="Proteomes" id="UP001332243"/>
    </source>
</evidence>
<feature type="transmembrane region" description="Helical" evidence="4">
    <location>
        <begin position="12"/>
        <end position="35"/>
    </location>
</feature>
<dbReference type="InterPro" id="IPR001117">
    <property type="entry name" value="Cu-oxidase_2nd"/>
</dbReference>
<dbReference type="InterPro" id="IPR002355">
    <property type="entry name" value="Cu_oxidase_Cu_BS"/>
</dbReference>
<proteinExistence type="inferred from homology"/>
<evidence type="ECO:0000259" key="5">
    <source>
        <dbReference type="Pfam" id="PF00394"/>
    </source>
</evidence>
<evidence type="ECO:0000256" key="2">
    <source>
        <dbReference type="ARBA" id="ARBA00022723"/>
    </source>
</evidence>
<organism evidence="8 9">
    <name type="scientific">Plantactinospora sonchi</name>
    <dbReference type="NCBI Taxonomy" id="1544735"/>
    <lineage>
        <taxon>Bacteria</taxon>
        <taxon>Bacillati</taxon>
        <taxon>Actinomycetota</taxon>
        <taxon>Actinomycetes</taxon>
        <taxon>Micromonosporales</taxon>
        <taxon>Micromonosporaceae</taxon>
        <taxon>Plantactinospora</taxon>
    </lineage>
</organism>
<feature type="domain" description="Plastocyanin-like" evidence="5">
    <location>
        <begin position="251"/>
        <end position="310"/>
    </location>
</feature>
<dbReference type="InterPro" id="IPR045087">
    <property type="entry name" value="Cu-oxidase_fam"/>
</dbReference>
<dbReference type="Pfam" id="PF07732">
    <property type="entry name" value="Cu-oxidase_3"/>
    <property type="match status" value="1"/>
</dbReference>
<evidence type="ECO:0000259" key="7">
    <source>
        <dbReference type="Pfam" id="PF07732"/>
    </source>
</evidence>
<protein>
    <submittedName>
        <fullName evidence="8">Multicopper oxidase domain-containing protein</fullName>
    </submittedName>
</protein>
<gene>
    <name evidence="8" type="ORF">V1633_36195</name>
</gene>
<evidence type="ECO:0000313" key="8">
    <source>
        <dbReference type="EMBL" id="MEE6263905.1"/>
    </source>
</evidence>